<dbReference type="EMBL" id="JABDTM020028344">
    <property type="protein sequence ID" value="KAH0809099.1"/>
    <property type="molecule type" value="Genomic_DNA"/>
</dbReference>
<feature type="region of interest" description="Disordered" evidence="1">
    <location>
        <begin position="1"/>
        <end position="48"/>
    </location>
</feature>
<feature type="compositionally biased region" description="Basic and acidic residues" evidence="1">
    <location>
        <begin position="215"/>
        <end position="224"/>
    </location>
</feature>
<accession>A0A8J6H6D5</accession>
<organism evidence="2 3">
    <name type="scientific">Tenebrio molitor</name>
    <name type="common">Yellow mealworm beetle</name>
    <dbReference type="NCBI Taxonomy" id="7067"/>
    <lineage>
        <taxon>Eukaryota</taxon>
        <taxon>Metazoa</taxon>
        <taxon>Ecdysozoa</taxon>
        <taxon>Arthropoda</taxon>
        <taxon>Hexapoda</taxon>
        <taxon>Insecta</taxon>
        <taxon>Pterygota</taxon>
        <taxon>Neoptera</taxon>
        <taxon>Endopterygota</taxon>
        <taxon>Coleoptera</taxon>
        <taxon>Polyphaga</taxon>
        <taxon>Cucujiformia</taxon>
        <taxon>Tenebrionidae</taxon>
        <taxon>Tenebrio</taxon>
    </lineage>
</organism>
<feature type="region of interest" description="Disordered" evidence="1">
    <location>
        <begin position="196"/>
        <end position="250"/>
    </location>
</feature>
<sequence>MVDSDLTTPDKATKFSPGRLLPQAEPNTSRSAVPRAPPTSRKRAKSDIVEVLEEIDRNKRSHPYTSEISSRFGLNSPSLEEFLHVCGGVLEAACATGAGEPVEEDRIGWETVLEEFQPNVAADKGFLHEGHQPYASADYFHHPVGPASSPRIPPENRTSHRTVPGRGTRVQEQHLIWQGPSASFFCSPPSWLLSFTKGRGEEGPRGLSEDTDGVIDQRRKKDLEDLPPARSSRDSFWISSPRPGEREVIV</sequence>
<evidence type="ECO:0000256" key="1">
    <source>
        <dbReference type="SAM" id="MobiDB-lite"/>
    </source>
</evidence>
<comment type="caution">
    <text evidence="2">The sequence shown here is derived from an EMBL/GenBank/DDBJ whole genome shotgun (WGS) entry which is preliminary data.</text>
</comment>
<reference evidence="2" key="2">
    <citation type="submission" date="2021-08" db="EMBL/GenBank/DDBJ databases">
        <authorList>
            <person name="Eriksson T."/>
        </authorList>
    </citation>
    <scope>NUCLEOTIDE SEQUENCE</scope>
    <source>
        <strain evidence="2">Stoneville</strain>
        <tissue evidence="2">Whole head</tissue>
    </source>
</reference>
<protein>
    <submittedName>
        <fullName evidence="2">Uncharacterized protein</fullName>
    </submittedName>
</protein>
<name>A0A8J6H6D5_TENMO</name>
<dbReference type="AlphaFoldDB" id="A0A8J6H6D5"/>
<evidence type="ECO:0000313" key="2">
    <source>
        <dbReference type="EMBL" id="KAH0809099.1"/>
    </source>
</evidence>
<reference evidence="2" key="1">
    <citation type="journal article" date="2020" name="J Insects Food Feed">
        <title>The yellow mealworm (Tenebrio molitor) genome: a resource for the emerging insects as food and feed industry.</title>
        <authorList>
            <person name="Eriksson T."/>
            <person name="Andere A."/>
            <person name="Kelstrup H."/>
            <person name="Emery V."/>
            <person name="Picard C."/>
        </authorList>
    </citation>
    <scope>NUCLEOTIDE SEQUENCE</scope>
    <source>
        <strain evidence="2">Stoneville</strain>
        <tissue evidence="2">Whole head</tissue>
    </source>
</reference>
<gene>
    <name evidence="2" type="ORF">GEV33_013692</name>
</gene>
<dbReference type="Proteomes" id="UP000719412">
    <property type="component" value="Unassembled WGS sequence"/>
</dbReference>
<proteinExistence type="predicted"/>
<evidence type="ECO:0000313" key="3">
    <source>
        <dbReference type="Proteomes" id="UP000719412"/>
    </source>
</evidence>
<keyword evidence="3" id="KW-1185">Reference proteome</keyword>
<feature type="compositionally biased region" description="Basic and acidic residues" evidence="1">
    <location>
        <begin position="198"/>
        <end position="208"/>
    </location>
</feature>